<feature type="transmembrane region" description="Helical" evidence="6">
    <location>
        <begin position="125"/>
        <end position="141"/>
    </location>
</feature>
<dbReference type="HOGENOM" id="CLU_032828_0_1_9"/>
<feature type="domain" description="EamA" evidence="7">
    <location>
        <begin position="8"/>
        <end position="139"/>
    </location>
</feature>
<dbReference type="Gene3D" id="1.10.3730.20">
    <property type="match status" value="2"/>
</dbReference>
<reference evidence="8 9" key="1">
    <citation type="submission" date="2009-08" db="EMBL/GenBank/DDBJ databases">
        <authorList>
            <person name="Shrivastava S."/>
            <person name="Brinkac L.B."/>
            <person name="Brown J.L."/>
            <person name="Bruce D.B."/>
            <person name="Detter C."/>
            <person name="Green L.D."/>
            <person name="Munk C.A."/>
            <person name="Rogers Y.C."/>
            <person name="Tapia R."/>
            <person name="Sims D.R."/>
            <person name="Smith L.A."/>
            <person name="Smith T.J."/>
            <person name="Sutton G."/>
            <person name="Brettin T."/>
        </authorList>
    </citation>
    <scope>NUCLEOTIDE SEQUENCE [LARGE SCALE GENOMIC DNA]</scope>
    <source>
        <strain evidence="9">E4 str. BoNT E BL5262</strain>
    </source>
</reference>
<evidence type="ECO:0000259" key="7">
    <source>
        <dbReference type="Pfam" id="PF00892"/>
    </source>
</evidence>
<evidence type="ECO:0000256" key="5">
    <source>
        <dbReference type="ARBA" id="ARBA00023136"/>
    </source>
</evidence>
<feature type="transmembrane region" description="Helical" evidence="6">
    <location>
        <begin position="39"/>
        <end position="59"/>
    </location>
</feature>
<feature type="transmembrane region" description="Helical" evidence="6">
    <location>
        <begin position="71"/>
        <end position="88"/>
    </location>
</feature>
<dbReference type="Pfam" id="PF00892">
    <property type="entry name" value="EamA"/>
    <property type="match status" value="2"/>
</dbReference>
<evidence type="ECO:0000256" key="6">
    <source>
        <dbReference type="SAM" id="Phobius"/>
    </source>
</evidence>
<dbReference type="AlphaFoldDB" id="C4IFL3"/>
<feature type="transmembrane region" description="Helical" evidence="6">
    <location>
        <begin position="179"/>
        <end position="202"/>
    </location>
</feature>
<protein>
    <submittedName>
        <fullName evidence="8">Integral membrane protein DUF6 domain protein</fullName>
    </submittedName>
</protein>
<comment type="subcellular location">
    <subcellularLocation>
        <location evidence="1">Membrane</location>
        <topology evidence="1">Multi-pass membrane protein</topology>
    </subcellularLocation>
</comment>
<evidence type="ECO:0000256" key="3">
    <source>
        <dbReference type="ARBA" id="ARBA00022692"/>
    </source>
</evidence>
<dbReference type="Proteomes" id="UP000003081">
    <property type="component" value="Unassembled WGS sequence"/>
</dbReference>
<evidence type="ECO:0000256" key="4">
    <source>
        <dbReference type="ARBA" id="ARBA00022989"/>
    </source>
</evidence>
<organism evidence="8 9">
    <name type="scientific">Clostridium butyricum E4 str. BoNT E BL5262</name>
    <dbReference type="NCBI Taxonomy" id="632245"/>
    <lineage>
        <taxon>Bacteria</taxon>
        <taxon>Bacillati</taxon>
        <taxon>Bacillota</taxon>
        <taxon>Clostridia</taxon>
        <taxon>Eubacteriales</taxon>
        <taxon>Clostridiaceae</taxon>
        <taxon>Clostridium</taxon>
    </lineage>
</organism>
<dbReference type="PANTHER" id="PTHR22911:SF6">
    <property type="entry name" value="SOLUTE CARRIER FAMILY 35 MEMBER G1"/>
    <property type="match status" value="1"/>
</dbReference>
<feature type="transmembrane region" description="Helical" evidence="6">
    <location>
        <begin position="239"/>
        <end position="256"/>
    </location>
</feature>
<evidence type="ECO:0000313" key="8">
    <source>
        <dbReference type="EMBL" id="EEP54172.1"/>
    </source>
</evidence>
<evidence type="ECO:0000256" key="2">
    <source>
        <dbReference type="ARBA" id="ARBA00007362"/>
    </source>
</evidence>
<dbReference type="EMBL" id="ACOM01000005">
    <property type="protein sequence ID" value="EEP54172.1"/>
    <property type="molecule type" value="Genomic_DNA"/>
</dbReference>
<feature type="transmembrane region" description="Helical" evidence="6">
    <location>
        <begin position="208"/>
        <end position="227"/>
    </location>
</feature>
<feature type="transmembrane region" description="Helical" evidence="6">
    <location>
        <begin position="147"/>
        <end position="167"/>
    </location>
</feature>
<sequence length="287" mass="31639">MKLSKRLKAICFMILSSIFFTTMNLLSKLASDVSLYQKAFISNSIAFLIIAIVMLKNNISFFGRKENRKHLNIRGLCGTLSLACLYYTLDHMILSDATMLSKLGPSFAVLFGCIFLKDNINKKQVLFLILTLAGSILIIKPSFSFSIIPSLIGLCGAACAGTAFTMIRLIGDKENKFTIIFYNIFFACIASLPFIFINISNFKNKESVVFMILAGFCIAFGQISLTLAYKNAPASSIAMYDYVGLIVSALYGLVLFKEIPDILSILGYIIISGSALVNFFIAQKESP</sequence>
<keyword evidence="9" id="KW-1185">Reference proteome</keyword>
<name>C4IFL3_CLOBU</name>
<keyword evidence="3 6" id="KW-0812">Transmembrane</keyword>
<comment type="similarity">
    <text evidence="2">Belongs to the EamA transporter family.</text>
</comment>
<keyword evidence="5 6" id="KW-0472">Membrane</keyword>
<accession>C4IFL3</accession>
<dbReference type="InterPro" id="IPR037185">
    <property type="entry name" value="EmrE-like"/>
</dbReference>
<feature type="transmembrane region" description="Helical" evidence="6">
    <location>
        <begin position="262"/>
        <end position="281"/>
    </location>
</feature>
<comment type="caution">
    <text evidence="8">The sequence shown here is derived from an EMBL/GenBank/DDBJ whole genome shotgun (WGS) entry which is preliminary data.</text>
</comment>
<dbReference type="InterPro" id="IPR000620">
    <property type="entry name" value="EamA_dom"/>
</dbReference>
<evidence type="ECO:0000313" key="9">
    <source>
        <dbReference type="Proteomes" id="UP000003081"/>
    </source>
</evidence>
<proteinExistence type="inferred from homology"/>
<gene>
    <name evidence="8" type="ORF">CLP_1717</name>
</gene>
<feature type="transmembrane region" description="Helical" evidence="6">
    <location>
        <begin position="7"/>
        <end position="27"/>
    </location>
</feature>
<dbReference type="SUPFAM" id="SSF103481">
    <property type="entry name" value="Multidrug resistance efflux transporter EmrE"/>
    <property type="match status" value="2"/>
</dbReference>
<dbReference type="GO" id="GO:0016020">
    <property type="term" value="C:membrane"/>
    <property type="evidence" value="ECO:0007669"/>
    <property type="project" value="UniProtKB-SubCell"/>
</dbReference>
<dbReference type="eggNOG" id="COG0697">
    <property type="taxonomic scope" value="Bacteria"/>
</dbReference>
<dbReference type="PANTHER" id="PTHR22911">
    <property type="entry name" value="ACYL-MALONYL CONDENSING ENZYME-RELATED"/>
    <property type="match status" value="1"/>
</dbReference>
<keyword evidence="4 6" id="KW-1133">Transmembrane helix</keyword>
<feature type="domain" description="EamA" evidence="7">
    <location>
        <begin position="151"/>
        <end position="278"/>
    </location>
</feature>
<evidence type="ECO:0000256" key="1">
    <source>
        <dbReference type="ARBA" id="ARBA00004141"/>
    </source>
</evidence>
<dbReference type="RefSeq" id="WP_003406633.1">
    <property type="nucleotide sequence ID" value="NZ_ACOM01000005.1"/>
</dbReference>